<comment type="caution">
    <text evidence="1">The sequence shown here is derived from an EMBL/GenBank/DDBJ whole genome shotgun (WGS) entry which is preliminary data.</text>
</comment>
<accession>A0AAW0IIU1</accession>
<name>A0AAW0IIU1_MYOGA</name>
<evidence type="ECO:0000313" key="1">
    <source>
        <dbReference type="EMBL" id="KAK7814343.1"/>
    </source>
</evidence>
<protein>
    <submittedName>
        <fullName evidence="1">Uncharacterized protein</fullName>
    </submittedName>
</protein>
<dbReference type="AlphaFoldDB" id="A0AAW0IIU1"/>
<dbReference type="EMBL" id="JBBHLL010000124">
    <property type="protein sequence ID" value="KAK7814343.1"/>
    <property type="molecule type" value="Genomic_DNA"/>
</dbReference>
<keyword evidence="2" id="KW-1185">Reference proteome</keyword>
<reference evidence="1 2" key="1">
    <citation type="journal article" date="2023" name="bioRxiv">
        <title>Conserved and derived expression patterns and positive selection on dental genes reveal complex evolutionary context of ever-growing rodent molars.</title>
        <authorList>
            <person name="Calamari Z.T."/>
            <person name="Song A."/>
            <person name="Cohen E."/>
            <person name="Akter M."/>
            <person name="Roy R.D."/>
            <person name="Hallikas O."/>
            <person name="Christensen M.M."/>
            <person name="Li P."/>
            <person name="Marangoni P."/>
            <person name="Jernvall J."/>
            <person name="Klein O.D."/>
        </authorList>
    </citation>
    <scope>NUCLEOTIDE SEQUENCE [LARGE SCALE GENOMIC DNA]</scope>
    <source>
        <strain evidence="1">V071</strain>
    </source>
</reference>
<sequence length="73" mass="8365">MNTSLYDLAHQNSIKNPGRGHRAFDHLQPARACELAVQVVVNVPLILSGYCYFRTRGRLSRLWTEKLPPQTEE</sequence>
<dbReference type="Proteomes" id="UP001488838">
    <property type="component" value="Unassembled WGS sequence"/>
</dbReference>
<gene>
    <name evidence="1" type="ORF">U0070_027001</name>
</gene>
<proteinExistence type="predicted"/>
<organism evidence="1 2">
    <name type="scientific">Myodes glareolus</name>
    <name type="common">Bank vole</name>
    <name type="synonym">Clethrionomys glareolus</name>
    <dbReference type="NCBI Taxonomy" id="447135"/>
    <lineage>
        <taxon>Eukaryota</taxon>
        <taxon>Metazoa</taxon>
        <taxon>Chordata</taxon>
        <taxon>Craniata</taxon>
        <taxon>Vertebrata</taxon>
        <taxon>Euteleostomi</taxon>
        <taxon>Mammalia</taxon>
        <taxon>Eutheria</taxon>
        <taxon>Euarchontoglires</taxon>
        <taxon>Glires</taxon>
        <taxon>Rodentia</taxon>
        <taxon>Myomorpha</taxon>
        <taxon>Muroidea</taxon>
        <taxon>Cricetidae</taxon>
        <taxon>Arvicolinae</taxon>
        <taxon>Myodes</taxon>
    </lineage>
</organism>
<evidence type="ECO:0000313" key="2">
    <source>
        <dbReference type="Proteomes" id="UP001488838"/>
    </source>
</evidence>